<dbReference type="EMBL" id="JADBGQ010000010">
    <property type="protein sequence ID" value="KAG5374930.1"/>
    <property type="molecule type" value="Genomic_DNA"/>
</dbReference>
<evidence type="ECO:0000313" key="1">
    <source>
        <dbReference type="EMBL" id="KAG5374930.1"/>
    </source>
</evidence>
<organism evidence="1 2">
    <name type="scientific">Brassica rapa subsp. trilocularis</name>
    <dbReference type="NCBI Taxonomy" id="1813537"/>
    <lineage>
        <taxon>Eukaryota</taxon>
        <taxon>Viridiplantae</taxon>
        <taxon>Streptophyta</taxon>
        <taxon>Embryophyta</taxon>
        <taxon>Tracheophyta</taxon>
        <taxon>Spermatophyta</taxon>
        <taxon>Magnoliopsida</taxon>
        <taxon>eudicotyledons</taxon>
        <taxon>Gunneridae</taxon>
        <taxon>Pentapetalae</taxon>
        <taxon>rosids</taxon>
        <taxon>malvids</taxon>
        <taxon>Brassicales</taxon>
        <taxon>Brassicaceae</taxon>
        <taxon>Brassiceae</taxon>
        <taxon>Brassica</taxon>
    </lineage>
</organism>
<evidence type="ECO:0000313" key="2">
    <source>
        <dbReference type="Proteomes" id="UP000823674"/>
    </source>
</evidence>
<dbReference type="Proteomes" id="UP000823674">
    <property type="component" value="Chromosome A10"/>
</dbReference>
<evidence type="ECO:0008006" key="3">
    <source>
        <dbReference type="Google" id="ProtNLM"/>
    </source>
</evidence>
<sequence>MIREPQVWPGFATELEAIKMLKLCFPEFKISHIPRAQNGIYDLLAKSARTFHRKLCYIGCFVPVWLSRPPKFLE</sequence>
<proteinExistence type="predicted"/>
<accession>A0ABQ7KN67</accession>
<reference evidence="1 2" key="1">
    <citation type="submission" date="2021-03" db="EMBL/GenBank/DDBJ databases">
        <authorList>
            <person name="King G.J."/>
            <person name="Bancroft I."/>
            <person name="Baten A."/>
            <person name="Bloomfield J."/>
            <person name="Borpatragohain P."/>
            <person name="He Z."/>
            <person name="Irish N."/>
            <person name="Irwin J."/>
            <person name="Liu K."/>
            <person name="Mauleon R.P."/>
            <person name="Moore J."/>
            <person name="Morris R."/>
            <person name="Ostergaard L."/>
            <person name="Wang B."/>
            <person name="Wells R."/>
        </authorList>
    </citation>
    <scope>NUCLEOTIDE SEQUENCE [LARGE SCALE GENOMIC DNA]</scope>
    <source>
        <strain evidence="1">R-o-18</strain>
        <tissue evidence="1">Leaf</tissue>
    </source>
</reference>
<keyword evidence="2" id="KW-1185">Reference proteome</keyword>
<name>A0ABQ7KN67_BRACM</name>
<comment type="caution">
    <text evidence="1">The sequence shown here is derived from an EMBL/GenBank/DDBJ whole genome shotgun (WGS) entry which is preliminary data.</text>
</comment>
<protein>
    <recommendedName>
        <fullName evidence="3">RNase H type-1 domain-containing protein</fullName>
    </recommendedName>
</protein>
<gene>
    <name evidence="1" type="primary">A10p017630.1_BraROA</name>
    <name evidence="1" type="ORF">IGI04_039526</name>
</gene>